<gene>
    <name evidence="2" type="ORF">GMARGA_LOCUS22538</name>
</gene>
<feature type="domain" description="BHLH" evidence="1">
    <location>
        <begin position="2"/>
        <end position="42"/>
    </location>
</feature>
<evidence type="ECO:0000259" key="1">
    <source>
        <dbReference type="Pfam" id="PF00010"/>
    </source>
</evidence>
<evidence type="ECO:0000313" key="2">
    <source>
        <dbReference type="EMBL" id="CAG8798136.1"/>
    </source>
</evidence>
<dbReference type="EMBL" id="CAJVQB010021848">
    <property type="protein sequence ID" value="CAG8798136.1"/>
    <property type="molecule type" value="Genomic_DNA"/>
</dbReference>
<keyword evidence="3" id="KW-1185">Reference proteome</keyword>
<dbReference type="InterPro" id="IPR036638">
    <property type="entry name" value="HLH_DNA-bd_sf"/>
</dbReference>
<dbReference type="Gene3D" id="4.10.280.10">
    <property type="entry name" value="Helix-loop-helix DNA-binding domain"/>
    <property type="match status" value="1"/>
</dbReference>
<proteinExistence type="predicted"/>
<dbReference type="SUPFAM" id="SSF47459">
    <property type="entry name" value="HLH, helix-loop-helix DNA-binding domain"/>
    <property type="match status" value="1"/>
</dbReference>
<sequence length="109" mass="12796">NKERERRKNIKDGFALLQEQFEGLLLTTYYNRKLSKADLLKKGDIFFYSYLQLFESILYTDLSSLLAASQMQSKKKRLTHLVKQVECLQTTYINLLAKLENIKMGNVKL</sequence>
<name>A0ABN7VT81_GIGMA</name>
<dbReference type="Pfam" id="PF00010">
    <property type="entry name" value="HLH"/>
    <property type="match status" value="1"/>
</dbReference>
<protein>
    <submittedName>
        <fullName evidence="2">13704_t:CDS:1</fullName>
    </submittedName>
</protein>
<organism evidence="2 3">
    <name type="scientific">Gigaspora margarita</name>
    <dbReference type="NCBI Taxonomy" id="4874"/>
    <lineage>
        <taxon>Eukaryota</taxon>
        <taxon>Fungi</taxon>
        <taxon>Fungi incertae sedis</taxon>
        <taxon>Mucoromycota</taxon>
        <taxon>Glomeromycotina</taxon>
        <taxon>Glomeromycetes</taxon>
        <taxon>Diversisporales</taxon>
        <taxon>Gigasporaceae</taxon>
        <taxon>Gigaspora</taxon>
    </lineage>
</organism>
<comment type="caution">
    <text evidence="2">The sequence shown here is derived from an EMBL/GenBank/DDBJ whole genome shotgun (WGS) entry which is preliminary data.</text>
</comment>
<dbReference type="InterPro" id="IPR011598">
    <property type="entry name" value="bHLH_dom"/>
</dbReference>
<evidence type="ECO:0000313" key="3">
    <source>
        <dbReference type="Proteomes" id="UP000789901"/>
    </source>
</evidence>
<feature type="non-terminal residue" evidence="2">
    <location>
        <position position="1"/>
    </location>
</feature>
<dbReference type="Proteomes" id="UP000789901">
    <property type="component" value="Unassembled WGS sequence"/>
</dbReference>
<accession>A0ABN7VT81</accession>
<reference evidence="2 3" key="1">
    <citation type="submission" date="2021-06" db="EMBL/GenBank/DDBJ databases">
        <authorList>
            <person name="Kallberg Y."/>
            <person name="Tangrot J."/>
            <person name="Rosling A."/>
        </authorList>
    </citation>
    <scope>NUCLEOTIDE SEQUENCE [LARGE SCALE GENOMIC DNA]</scope>
    <source>
        <strain evidence="2 3">120-4 pot B 10/14</strain>
    </source>
</reference>